<evidence type="ECO:0000313" key="2">
    <source>
        <dbReference type="EMBL" id="KAG8063020.1"/>
    </source>
</evidence>
<sequence>MEPASRLACKDDDFFGIAAGRSNRGWCAGRERDASDLRLIELYDPGRSRRTLVVTQTILLSHLVPTRTPSTRTTAPPPLRSRRRGEAAALRRRRCQRPAPPALPPLRGYAIVSPLPSPISSARLNQTEANPLEVNRLPSATRNGGGAVASSLLAAALLPPSRRRRSLPPGGPPLLSGETTSPLPPEGTTLSLPSGEITPSLGKPSRQKVPSPAMARFPPETK</sequence>
<feature type="region of interest" description="Disordered" evidence="1">
    <location>
        <begin position="159"/>
        <end position="222"/>
    </location>
</feature>
<gene>
    <name evidence="2" type="ORF">GUJ93_ZPchr0003g17692</name>
</gene>
<reference evidence="2" key="1">
    <citation type="journal article" date="2021" name="bioRxiv">
        <title>Whole Genome Assembly and Annotation of Northern Wild Rice, Zizania palustris L., Supports a Whole Genome Duplication in the Zizania Genus.</title>
        <authorList>
            <person name="Haas M."/>
            <person name="Kono T."/>
            <person name="Macchietto M."/>
            <person name="Millas R."/>
            <person name="McGilp L."/>
            <person name="Shao M."/>
            <person name="Duquette J."/>
            <person name="Hirsch C.N."/>
            <person name="Kimball J."/>
        </authorList>
    </citation>
    <scope>NUCLEOTIDE SEQUENCE</scope>
    <source>
        <tissue evidence="2">Fresh leaf tissue</tissue>
    </source>
</reference>
<proteinExistence type="predicted"/>
<comment type="caution">
    <text evidence="2">The sequence shown here is derived from an EMBL/GenBank/DDBJ whole genome shotgun (WGS) entry which is preliminary data.</text>
</comment>
<reference evidence="2" key="2">
    <citation type="submission" date="2021-02" db="EMBL/GenBank/DDBJ databases">
        <authorList>
            <person name="Kimball J.A."/>
            <person name="Haas M.W."/>
            <person name="Macchietto M."/>
            <person name="Kono T."/>
            <person name="Duquette J."/>
            <person name="Shao M."/>
        </authorList>
    </citation>
    <scope>NUCLEOTIDE SEQUENCE</scope>
    <source>
        <tissue evidence="2">Fresh leaf tissue</tissue>
    </source>
</reference>
<dbReference type="AlphaFoldDB" id="A0A8J5RS56"/>
<name>A0A8J5RS56_ZIZPA</name>
<accession>A0A8J5RS56</accession>
<feature type="region of interest" description="Disordered" evidence="1">
    <location>
        <begin position="66"/>
        <end position="104"/>
    </location>
</feature>
<dbReference type="EMBL" id="JAAALK010000286">
    <property type="protein sequence ID" value="KAG8063020.1"/>
    <property type="molecule type" value="Genomic_DNA"/>
</dbReference>
<keyword evidence="3" id="KW-1185">Reference proteome</keyword>
<protein>
    <submittedName>
        <fullName evidence="2">Uncharacterized protein</fullName>
    </submittedName>
</protein>
<organism evidence="2 3">
    <name type="scientific">Zizania palustris</name>
    <name type="common">Northern wild rice</name>
    <dbReference type="NCBI Taxonomy" id="103762"/>
    <lineage>
        <taxon>Eukaryota</taxon>
        <taxon>Viridiplantae</taxon>
        <taxon>Streptophyta</taxon>
        <taxon>Embryophyta</taxon>
        <taxon>Tracheophyta</taxon>
        <taxon>Spermatophyta</taxon>
        <taxon>Magnoliopsida</taxon>
        <taxon>Liliopsida</taxon>
        <taxon>Poales</taxon>
        <taxon>Poaceae</taxon>
        <taxon>BOP clade</taxon>
        <taxon>Oryzoideae</taxon>
        <taxon>Oryzeae</taxon>
        <taxon>Zizaniinae</taxon>
        <taxon>Zizania</taxon>
    </lineage>
</organism>
<dbReference type="Proteomes" id="UP000729402">
    <property type="component" value="Unassembled WGS sequence"/>
</dbReference>
<evidence type="ECO:0000313" key="3">
    <source>
        <dbReference type="Proteomes" id="UP000729402"/>
    </source>
</evidence>
<evidence type="ECO:0000256" key="1">
    <source>
        <dbReference type="SAM" id="MobiDB-lite"/>
    </source>
</evidence>